<dbReference type="KEGG" id="apel:CA267_004475"/>
<gene>
    <name evidence="1" type="ORF">CA267_004475</name>
</gene>
<dbReference type="AlphaFoldDB" id="A0A6M4MA84"/>
<dbReference type="RefSeq" id="WP_075608598.1">
    <property type="nucleotide sequence ID" value="NZ_CP052766.1"/>
</dbReference>
<dbReference type="Proteomes" id="UP000219285">
    <property type="component" value="Chromosome"/>
</dbReference>
<keyword evidence="2" id="KW-1185">Reference proteome</keyword>
<organism evidence="1 2">
    <name type="scientific">Alteromonas pelagimontana</name>
    <dbReference type="NCBI Taxonomy" id="1858656"/>
    <lineage>
        <taxon>Bacteria</taxon>
        <taxon>Pseudomonadati</taxon>
        <taxon>Pseudomonadota</taxon>
        <taxon>Gammaproteobacteria</taxon>
        <taxon>Alteromonadales</taxon>
        <taxon>Alteromonadaceae</taxon>
        <taxon>Alteromonas/Salinimonas group</taxon>
        <taxon>Alteromonas</taxon>
    </lineage>
</organism>
<name>A0A6M4MA84_9ALTE</name>
<reference evidence="1 2" key="2">
    <citation type="submission" date="2020-04" db="EMBL/GenBank/DDBJ databases">
        <title>Complete genome sequence of Alteromonas pelagimontana 5.12T.</title>
        <authorList>
            <person name="Sinha R.K."/>
            <person name="Krishnan K.P."/>
            <person name="Kurian J.P."/>
        </authorList>
    </citation>
    <scope>NUCLEOTIDE SEQUENCE [LARGE SCALE GENOMIC DNA]</scope>
    <source>
        <strain evidence="1 2">5.12</strain>
    </source>
</reference>
<reference evidence="2" key="1">
    <citation type="submission" date="2014-12" db="EMBL/GenBank/DDBJ databases">
        <title>Complete genome sequence of a multi-drug resistant Klebsiella pneumoniae.</title>
        <authorList>
            <person name="Hua X."/>
            <person name="Chen Q."/>
            <person name="Li X."/>
            <person name="Feng Y."/>
            <person name="Ruan Z."/>
            <person name="Yu Y."/>
        </authorList>
    </citation>
    <scope>NUCLEOTIDE SEQUENCE [LARGE SCALE GENOMIC DNA]</scope>
    <source>
        <strain evidence="2">5.12</strain>
    </source>
</reference>
<proteinExistence type="predicted"/>
<sequence length="88" mass="9474">MVERTLKLEINDGTWMVNITTDSNDDGKYELLHPAKEAVVNISDEHMQGFDYSIAAHEGTPYKLLLDDIVLAEGAVNGGGVARGSGVV</sequence>
<evidence type="ECO:0000313" key="2">
    <source>
        <dbReference type="Proteomes" id="UP000219285"/>
    </source>
</evidence>
<evidence type="ECO:0000313" key="1">
    <source>
        <dbReference type="EMBL" id="QJR80084.1"/>
    </source>
</evidence>
<accession>A0A6M4MA84</accession>
<protein>
    <submittedName>
        <fullName evidence="1">Uncharacterized protein</fullName>
    </submittedName>
</protein>
<dbReference type="OrthoDB" id="6332402at2"/>
<dbReference type="EMBL" id="CP052766">
    <property type="protein sequence ID" value="QJR80084.1"/>
    <property type="molecule type" value="Genomic_DNA"/>
</dbReference>